<keyword evidence="2" id="KW-0333">Golgi apparatus</keyword>
<feature type="coiled-coil region" evidence="4">
    <location>
        <begin position="964"/>
        <end position="1220"/>
    </location>
</feature>
<dbReference type="GeneID" id="108619212"/>
<dbReference type="PROSITE" id="PS50913">
    <property type="entry name" value="GRIP"/>
    <property type="match status" value="1"/>
</dbReference>
<evidence type="ECO:0000256" key="1">
    <source>
        <dbReference type="ARBA" id="ARBA00004555"/>
    </source>
</evidence>
<reference evidence="8" key="3">
    <citation type="submission" date="2025-08" db="UniProtKB">
        <authorList>
            <consortium name="RefSeq"/>
        </authorList>
    </citation>
    <scope>IDENTIFICATION</scope>
    <source>
        <tissue evidence="8">Whole organism</tissue>
    </source>
</reference>
<proteinExistence type="predicted"/>
<name>A0ABM1PVD7_DROAR</name>
<dbReference type="PANTHER" id="PTHR18921">
    <property type="entry name" value="MYOSIN HEAVY CHAIN - RELATED"/>
    <property type="match status" value="1"/>
</dbReference>
<feature type="compositionally biased region" description="Low complexity" evidence="5">
    <location>
        <begin position="1416"/>
        <end position="1428"/>
    </location>
</feature>
<feature type="compositionally biased region" description="Gly residues" evidence="5">
    <location>
        <begin position="1342"/>
        <end position="1354"/>
    </location>
</feature>
<keyword evidence="7" id="KW-1185">Reference proteome</keyword>
<feature type="coiled-coil region" evidence="4">
    <location>
        <begin position="355"/>
        <end position="471"/>
    </location>
</feature>
<evidence type="ECO:0000256" key="3">
    <source>
        <dbReference type="ARBA" id="ARBA00023054"/>
    </source>
</evidence>
<accession>A0ABM1PVD7</accession>
<feature type="region of interest" description="Disordered" evidence="5">
    <location>
        <begin position="292"/>
        <end position="347"/>
    </location>
</feature>
<comment type="subcellular location">
    <subcellularLocation>
        <location evidence="1">Golgi apparatus</location>
    </subcellularLocation>
</comment>
<evidence type="ECO:0000256" key="5">
    <source>
        <dbReference type="SAM" id="MobiDB-lite"/>
    </source>
</evidence>
<feature type="compositionally biased region" description="Polar residues" evidence="5">
    <location>
        <begin position="1404"/>
        <end position="1415"/>
    </location>
</feature>
<feature type="region of interest" description="Disordered" evidence="5">
    <location>
        <begin position="1332"/>
        <end position="1354"/>
    </location>
</feature>
<organism evidence="7 8">
    <name type="scientific">Drosophila arizonae</name>
    <name type="common">Fruit fly</name>
    <dbReference type="NCBI Taxonomy" id="7263"/>
    <lineage>
        <taxon>Eukaryota</taxon>
        <taxon>Metazoa</taxon>
        <taxon>Ecdysozoa</taxon>
        <taxon>Arthropoda</taxon>
        <taxon>Hexapoda</taxon>
        <taxon>Insecta</taxon>
        <taxon>Pterygota</taxon>
        <taxon>Neoptera</taxon>
        <taxon>Endopterygota</taxon>
        <taxon>Diptera</taxon>
        <taxon>Brachycera</taxon>
        <taxon>Muscomorpha</taxon>
        <taxon>Ephydroidea</taxon>
        <taxon>Drosophilidae</taxon>
        <taxon>Drosophila</taxon>
    </lineage>
</organism>
<feature type="domain" description="GRIP" evidence="6">
    <location>
        <begin position="1220"/>
        <end position="1270"/>
    </location>
</feature>
<dbReference type="RefSeq" id="XP_017871173.1">
    <property type="nucleotide sequence ID" value="XM_018015684.1"/>
</dbReference>
<reference evidence="7" key="1">
    <citation type="journal article" date="1997" name="Nucleic Acids Res.">
        <title>tRNAscan-SE: a program for improved detection of transfer RNA genes in genomic sequence.</title>
        <authorList>
            <person name="Lowe T.M."/>
            <person name="Eddy S.R."/>
        </authorList>
    </citation>
    <scope>NUCLEOTIDE SEQUENCE [LARGE SCALE GENOMIC DNA]</scope>
</reference>
<keyword evidence="3 4" id="KW-0175">Coiled coil</keyword>
<feature type="coiled-coil region" evidence="4">
    <location>
        <begin position="537"/>
        <end position="928"/>
    </location>
</feature>
<dbReference type="InterPro" id="IPR000237">
    <property type="entry name" value="GRIP_dom"/>
</dbReference>
<evidence type="ECO:0000313" key="7">
    <source>
        <dbReference type="Proteomes" id="UP000694904"/>
    </source>
</evidence>
<dbReference type="Proteomes" id="UP000694904">
    <property type="component" value="Chromosome X"/>
</dbReference>
<feature type="compositionally biased region" description="Low complexity" evidence="5">
    <location>
        <begin position="1368"/>
        <end position="1392"/>
    </location>
</feature>
<sequence length="1428" mass="159804">MSWLNNSLVTIKGQLTHLAQEVLADTAGPGDDEYRGPDLNTKTAVELLAETQELKEQLEKSCEDKDREIATLRKQLATLKTSQKISEAGAGGDVDGATRKSLHPGDDQNVEDSWFWEPAGSEAAATGPGKSASDASLVEVALPDTPDVARLNLTIASLERDNEELRHSLDMLDAQHEQAMQNMLGQKTELQAQLQELKQLQADRLVAHELEMARLKAQLANEQKQQQTVALEREQLQQRVEQQGAELQRCMLELAEMQQLLEKRGADNGELIERVRQADAERDKLQRELEELVKQSKEKKTSESSTSSSTGKHSEDEFIVVRNTDATGSSSDPDPDPDVDADADADADVDVDATKEALLNKLGEMESRIAEMTAINAKLQDAQLERQLAENVRNEQLDELETRLRISECEKEQLQLELQRKLQQLTMQNQELKLNAEADQETHANDLEQQLGALRAENRQLRQELDSSIAQAKFRQAIAEEKQEITDLDMDLDLDALSLAESSSSQLMAMLEALVADKSKQSLDRTYHLLNDRLKHLDMAERDVMDLRKQLLIAEHDKKTLEADISQYVLQCDELMKNNEALLNEMDKVKRNKLETIEEHHEETIAQLEQQLEESQLLLQHQQQQLLGEAQLKAQLAEKQREIEELKVQLDRSNHRQADSYQLERLRRELKDLQLAKQEQEAQLGLQLEQLRVELRAKQEQLELKLQQNEDAIAEVGTLHIQLDAQQEALHESTERGEELEAQLKKLQEQSDDITEAEQQLEELREQLQSSDLQLLESRRQGEQLKVELEELQLQLKEAAELRTQLAEKTAQLQQQEQLQSQLNELQALCKQQQIELKDNPMLRSLREELEARAEQLTQLEEERNQLKATQLELQAKAEQSEQLQQQLDELQAKLEALQQAPTDGVDVKQKEQELEQLRALHAEEIAQRQQSIATQNAEKQELIKALQQKHMENTQYYAEIQRLQPMEQQLRDLFKEREKLLDQINFLKEKSDILTTNLLTEQSNQRLLHQQQAEAQEQQATLQRDLERLRAHLVEIEELHTQESVELQRELDEARAKHAALQSEVSKSSTAYTSASIRANQQAETLQAQHALLLQQRDELLAKIGQFEDREQKQQAALTNLQCALEQFQNDKEHEITLATQRMRREMQAQLEQQAHLQSELNALQQQLAEANQGLRAASRLSDQLEAGQQAIAVLRDEVDSLKEANRKLEQSLSSSESSQTDKIDKSLIKSLLIGYVVSGNAGDKQQVLRMISSLLDFNAQESDKVGLNKPQSSWLGNILGGGGGGGGGGTSSASSGNDNLVQAFVKFLEQESQPQSTAQARPNLLSMAKQTDATEAPASGSGGGGGGGAGGGGAGDVAAAAAIASAAQSTSTSTSTAATAATTASTGHATPPISVLPPMQSLLMSSNEFAPTRSSSSILKDILSDT</sequence>
<evidence type="ECO:0000313" key="8">
    <source>
        <dbReference type="RefSeq" id="XP_017871173.1"/>
    </source>
</evidence>
<gene>
    <name evidence="8" type="primary">LOC108619212</name>
</gene>
<feature type="compositionally biased region" description="Basic and acidic residues" evidence="5">
    <location>
        <begin position="292"/>
        <end position="302"/>
    </location>
</feature>
<feature type="region of interest" description="Disordered" evidence="5">
    <location>
        <begin position="81"/>
        <end position="112"/>
    </location>
</feature>
<feature type="compositionally biased region" description="Acidic residues" evidence="5">
    <location>
        <begin position="333"/>
        <end position="347"/>
    </location>
</feature>
<reference evidence="7" key="2">
    <citation type="journal article" date="2016" name="G3 (Bethesda)">
        <title>Genome Evolution in Three Species of Cactophilic Drosophila.</title>
        <authorList>
            <person name="Sanchez-Flores A."/>
            <person name="Penazola F."/>
            <person name="Carpinteyro-Ponce J."/>
            <person name="Nazario-Yepiz N."/>
            <person name="Abreu-Goodger C."/>
            <person name="Machado C.A."/>
            <person name="Markow T.A."/>
        </authorList>
    </citation>
    <scope>NUCLEOTIDE SEQUENCE [LARGE SCALE GENOMIC DNA]</scope>
</reference>
<protein>
    <submittedName>
        <fullName evidence="8">Myosin-11</fullName>
    </submittedName>
</protein>
<feature type="region of interest" description="Disordered" evidence="5">
    <location>
        <begin position="1368"/>
        <end position="1428"/>
    </location>
</feature>
<evidence type="ECO:0000256" key="2">
    <source>
        <dbReference type="ARBA" id="ARBA00023034"/>
    </source>
</evidence>
<dbReference type="PANTHER" id="PTHR18921:SF2">
    <property type="entry name" value="THYROID RECEPTOR-INTERACTING PROTEIN 11"/>
    <property type="match status" value="1"/>
</dbReference>
<evidence type="ECO:0000256" key="4">
    <source>
        <dbReference type="SAM" id="Coils"/>
    </source>
</evidence>
<evidence type="ECO:0000259" key="6">
    <source>
        <dbReference type="PROSITE" id="PS50913"/>
    </source>
</evidence>